<evidence type="ECO:0000259" key="2">
    <source>
        <dbReference type="SMART" id="SM00292"/>
    </source>
</evidence>
<dbReference type="GO" id="GO:0005634">
    <property type="term" value="C:nucleus"/>
    <property type="evidence" value="ECO:0007669"/>
    <property type="project" value="TreeGrafter"/>
</dbReference>
<evidence type="ECO:0000313" key="4">
    <source>
        <dbReference type="Proteomes" id="UP000620104"/>
    </source>
</evidence>
<dbReference type="PANTHER" id="PTHR15321:SF3">
    <property type="entry name" value="TP53-BINDING PROTEIN 1"/>
    <property type="match status" value="1"/>
</dbReference>
<dbReference type="InterPro" id="IPR047252">
    <property type="entry name" value="TP53BP1-like"/>
</dbReference>
<evidence type="ECO:0000313" key="3">
    <source>
        <dbReference type="EMBL" id="GHJ84529.1"/>
    </source>
</evidence>
<dbReference type="SUPFAM" id="SSF52113">
    <property type="entry name" value="BRCT domain"/>
    <property type="match status" value="1"/>
</dbReference>
<feature type="compositionally biased region" description="Polar residues" evidence="1">
    <location>
        <begin position="506"/>
        <end position="515"/>
    </location>
</feature>
<dbReference type="SMART" id="SM00292">
    <property type="entry name" value="BRCT"/>
    <property type="match status" value="2"/>
</dbReference>
<dbReference type="InterPro" id="IPR001357">
    <property type="entry name" value="BRCT_dom"/>
</dbReference>
<feature type="compositionally biased region" description="Low complexity" evidence="1">
    <location>
        <begin position="1140"/>
        <end position="1149"/>
    </location>
</feature>
<feature type="region of interest" description="Disordered" evidence="1">
    <location>
        <begin position="259"/>
        <end position="349"/>
    </location>
</feature>
<dbReference type="Proteomes" id="UP000620104">
    <property type="component" value="Unassembled WGS sequence"/>
</dbReference>
<protein>
    <recommendedName>
        <fullName evidence="2">BRCT domain-containing protein</fullName>
    </recommendedName>
</protein>
<feature type="compositionally biased region" description="Polar residues" evidence="1">
    <location>
        <begin position="182"/>
        <end position="192"/>
    </location>
</feature>
<feature type="region of interest" description="Disordered" evidence="1">
    <location>
        <begin position="914"/>
        <end position="934"/>
    </location>
</feature>
<dbReference type="CDD" id="cd17724">
    <property type="entry name" value="BRCT_p53bp1_rpt2"/>
    <property type="match status" value="1"/>
</dbReference>
<feature type="compositionally biased region" description="Polar residues" evidence="1">
    <location>
        <begin position="129"/>
        <end position="150"/>
    </location>
</feature>
<feature type="domain" description="BRCT" evidence="2">
    <location>
        <begin position="936"/>
        <end position="1048"/>
    </location>
</feature>
<evidence type="ECO:0000256" key="1">
    <source>
        <dbReference type="SAM" id="MobiDB-lite"/>
    </source>
</evidence>
<feature type="compositionally biased region" description="Basic residues" evidence="1">
    <location>
        <begin position="660"/>
        <end position="672"/>
    </location>
</feature>
<gene>
    <name evidence="3" type="ORF">NliqN6_0931</name>
</gene>
<dbReference type="GO" id="GO:0045944">
    <property type="term" value="P:positive regulation of transcription by RNA polymerase II"/>
    <property type="evidence" value="ECO:0007669"/>
    <property type="project" value="TreeGrafter"/>
</dbReference>
<feature type="region of interest" description="Disordered" evidence="1">
    <location>
        <begin position="499"/>
        <end position="525"/>
    </location>
</feature>
<feature type="region of interest" description="Disordered" evidence="1">
    <location>
        <begin position="1132"/>
        <end position="1155"/>
    </location>
</feature>
<dbReference type="AlphaFoldDB" id="A0A8H3TQM7"/>
<feature type="region of interest" description="Disordered" evidence="1">
    <location>
        <begin position="1"/>
        <end position="150"/>
    </location>
</feature>
<dbReference type="PANTHER" id="PTHR15321">
    <property type="entry name" value="TUMOR SUPPRESSOR P53-BINDING PROTEIN 1"/>
    <property type="match status" value="1"/>
</dbReference>
<feature type="compositionally biased region" description="Basic and acidic residues" evidence="1">
    <location>
        <begin position="201"/>
        <end position="212"/>
    </location>
</feature>
<dbReference type="OrthoDB" id="129353at2759"/>
<dbReference type="GO" id="GO:0042393">
    <property type="term" value="F:histone binding"/>
    <property type="evidence" value="ECO:0007669"/>
    <property type="project" value="TreeGrafter"/>
</dbReference>
<feature type="region of interest" description="Disordered" evidence="1">
    <location>
        <begin position="586"/>
        <end position="751"/>
    </location>
</feature>
<dbReference type="EMBL" id="BLZA01000009">
    <property type="protein sequence ID" value="GHJ84529.1"/>
    <property type="molecule type" value="Genomic_DNA"/>
</dbReference>
<dbReference type="Gene3D" id="3.40.50.10190">
    <property type="entry name" value="BRCT domain"/>
    <property type="match status" value="1"/>
</dbReference>
<feature type="compositionally biased region" description="Basic and acidic residues" evidence="1">
    <location>
        <begin position="717"/>
        <end position="728"/>
    </location>
</feature>
<dbReference type="GO" id="GO:0000077">
    <property type="term" value="P:DNA damage checkpoint signaling"/>
    <property type="evidence" value="ECO:0007669"/>
    <property type="project" value="TreeGrafter"/>
</dbReference>
<reference evidence="3" key="1">
    <citation type="submission" date="2020-07" db="EMBL/GenBank/DDBJ databases">
        <title>Draft Genome Sequence of a Deep-Sea Yeast, Naganishia (Cryptococcus) liquefaciens strain N6.</title>
        <authorList>
            <person name="Han Y.W."/>
            <person name="Kajitani R."/>
            <person name="Morimoto H."/>
            <person name="Parhat M."/>
            <person name="Tsubouchi H."/>
            <person name="Bakenova O."/>
            <person name="Ogata M."/>
            <person name="Argunhan B."/>
            <person name="Aoki R."/>
            <person name="Kajiwara S."/>
            <person name="Itoh T."/>
            <person name="Iwasaki H."/>
        </authorList>
    </citation>
    <scope>NUCLEOTIDE SEQUENCE</scope>
    <source>
        <strain evidence="3">N6</strain>
    </source>
</reference>
<dbReference type="InterPro" id="IPR036420">
    <property type="entry name" value="BRCT_dom_sf"/>
</dbReference>
<organism evidence="3 4">
    <name type="scientific">Naganishia liquefaciens</name>
    <dbReference type="NCBI Taxonomy" id="104408"/>
    <lineage>
        <taxon>Eukaryota</taxon>
        <taxon>Fungi</taxon>
        <taxon>Dikarya</taxon>
        <taxon>Basidiomycota</taxon>
        <taxon>Agaricomycotina</taxon>
        <taxon>Tremellomycetes</taxon>
        <taxon>Filobasidiales</taxon>
        <taxon>Filobasidiaceae</taxon>
        <taxon>Naganishia</taxon>
    </lineage>
</organism>
<keyword evidence="4" id="KW-1185">Reference proteome</keyword>
<comment type="caution">
    <text evidence="3">The sequence shown here is derived from an EMBL/GenBank/DDBJ whole genome shotgun (WGS) entry which is preliminary data.</text>
</comment>
<name>A0A8H3TQM7_9TREE</name>
<feature type="compositionally biased region" description="Basic and acidic residues" evidence="1">
    <location>
        <begin position="586"/>
        <end position="596"/>
    </location>
</feature>
<sequence length="1213" mass="134345">MPPHAAPHYRIPAERPHPPMNYPGSRNSSPRDAQYERGTHSPIVPQLAGGSSRHDSHPRMSPATGLDHPVITDRRDLASSARHQSPQPEVSAISDGRNGRRVLAGLAAGMASPEQSMRSGRGDPRESYEQGNNQNNGYRQPESVHQAQMQRQAAYAFSPIPPTQIADAELLTLLRYAPHPQIQRTQAASARSSVVPGTPSERGDETMHADHEMDNVRRSTPLPLRDFARSLHQSGDPFRNGALATRHGQADHIITIASSPDTERPDFTTLPNHPVQPDLHNSLSRAEETDSLEPTQRNDELIYSPPEPKKQPSTRTTPAKTPAKAQKSAVVQNQSKPILPRPANTAPETDEDTFIFSQDRKVALKKRSNAEIEACMDDVQPALLTETISPNKRKKASIKQKDGVLGAAREAKKVARRGELQNHKVTSGVVALAKTAAAEVAVAGLPRGISPIEASAEIDKPFLQDIDKMKELRDNLFLHADGSTPPIADVTTKVAARIAPHRRLQKTSVAGSSGPRSDPASLRGIDEYEKRGAVVVENAHLEETQIAQSPDMANPVAIEHENHIRAPLPNDNGKDTDPASFSAREAKVSIEHENRSRSTSLTSAPESEGDQPQIETLVVPSPQRFKTYKSPAKKRRIQHVKDFSPNDEQPNESETDESPKRRRLYRKQRGPSKKIMSPTASPPSREKSREVRSNSSTDSLSEAPREENWDDIPPPVMKDDPKDSDFRPHSHSQTQPSPIRKIATRRKSMTPRPSLQLRRVMGLWEGAFYTGTLIGKKGRKYTVQFDDEPSGYDRSSDELRQCVFHVGDEVSLHYSMERKLNESGTLEVLGPVDDELDMASPLLADDMLRLRGRHSRIYEVAVKHCTFDEENDEVLNDRFFDEAQLDDMCHMSDANAMVRTKKTARDHSVKIVNGKQPNTRPVLRGQARSDSRLDRSRPLQNFAFVISSNPNVEDKSAMTRSYKAKIIGAGGRVMNDFFEFYPKPRGDRISADDIALAKHHHALHGIFLLILPPKEPKAPYLTEKYMMALALGIPCLSALYIDELLDEDETTSWRTFLLSAGLSLQLKSEVSQVVNWNAGEGPQHLVKKIDAEGVTRRPFANRSFLISAGINYVIPYVCAAMGAESVILSETKTRSRKGTSVPPSAAPSVISEDSSERSTADVDFIVVPDDAPKSKSKKNAEKICNVEWVKQCLIMGKLYHPSIMEKTALTNGH</sequence>
<dbReference type="InterPro" id="IPR047250">
    <property type="entry name" value="BRCT_p53bp1-like_rpt2"/>
</dbReference>
<proteinExistence type="predicted"/>
<feature type="region of interest" description="Disordered" evidence="1">
    <location>
        <begin position="182"/>
        <end position="212"/>
    </location>
</feature>
<feature type="domain" description="BRCT" evidence="2">
    <location>
        <begin position="1096"/>
        <end position="1196"/>
    </location>
</feature>
<feature type="compositionally biased region" description="Low complexity" evidence="1">
    <location>
        <begin position="313"/>
        <end position="329"/>
    </location>
</feature>
<accession>A0A8H3TQM7</accession>